<feature type="domain" description="DUF2382" evidence="2">
    <location>
        <begin position="180"/>
        <end position="288"/>
    </location>
</feature>
<evidence type="ECO:0000259" key="2">
    <source>
        <dbReference type="Pfam" id="PF09557"/>
    </source>
</evidence>
<proteinExistence type="predicted"/>
<dbReference type="PANTHER" id="PTHR38463">
    <property type="entry name" value="STRESS RESPONSE PROTEIN YSNF"/>
    <property type="match status" value="1"/>
</dbReference>
<reference evidence="3 4" key="1">
    <citation type="submission" date="2021-03" db="EMBL/GenBank/DDBJ databases">
        <title>Fibrella sp. HMF5405 genome sequencing and assembly.</title>
        <authorList>
            <person name="Kang H."/>
            <person name="Kim H."/>
            <person name="Bae S."/>
            <person name="Joh K."/>
        </authorList>
    </citation>
    <scope>NUCLEOTIDE SEQUENCE [LARGE SCALE GENOMIC DNA]</scope>
    <source>
        <strain evidence="3 4">HMF5405</strain>
    </source>
</reference>
<dbReference type="Proteomes" id="UP000664628">
    <property type="component" value="Unassembled WGS sequence"/>
</dbReference>
<dbReference type="EMBL" id="JAFMYW010000010">
    <property type="protein sequence ID" value="MBO0952278.1"/>
    <property type="molecule type" value="Genomic_DNA"/>
</dbReference>
<accession>A0ABS3JQJ8</accession>
<evidence type="ECO:0000256" key="1">
    <source>
        <dbReference type="SAM" id="MobiDB-lite"/>
    </source>
</evidence>
<evidence type="ECO:0000313" key="4">
    <source>
        <dbReference type="Proteomes" id="UP000664628"/>
    </source>
</evidence>
<sequence length="309" mass="33556">MMAQTVVGVFDKASEAQSAVEGLVNGGFDRTNIDLSIRTSDYAHDAADDDDTANEGGIGGFFSSLFGTNDDDRRYTTVGQRSSIVTVHADSDDMAERAADILDACGAVDIDEKATEYEQYNRQVFPGTVPPATADLAGGVSGYTNTGTTYSDAPTTNESVTDTDRTSDVVRGDGTLSAPVIEENVQVGKKTVETGGVRVRSRIIERPVEENVRLRSERVVVQRTPVNRVATDADFTTFDEGELTLTEYAERAVVGKEARVVEEVTVGTKVDEHDETIRDTVRRIDVDVEEIPPMAEPNTTYKENNVRTL</sequence>
<dbReference type="PANTHER" id="PTHR38463:SF1">
    <property type="entry name" value="STRESS RESPONSE PROTEIN YSNF"/>
    <property type="match status" value="1"/>
</dbReference>
<dbReference type="InterPro" id="IPR019060">
    <property type="entry name" value="DUF2382"/>
</dbReference>
<name>A0ABS3JQJ8_9BACT</name>
<dbReference type="InterPro" id="IPR052967">
    <property type="entry name" value="Stress_Response_Assoc"/>
</dbReference>
<organism evidence="3 4">
    <name type="scientific">Fibrella forsythiae</name>
    <dbReference type="NCBI Taxonomy" id="2817061"/>
    <lineage>
        <taxon>Bacteria</taxon>
        <taxon>Pseudomonadati</taxon>
        <taxon>Bacteroidota</taxon>
        <taxon>Cytophagia</taxon>
        <taxon>Cytophagales</taxon>
        <taxon>Spirosomataceae</taxon>
        <taxon>Fibrella</taxon>
    </lineage>
</organism>
<feature type="compositionally biased region" description="Basic and acidic residues" evidence="1">
    <location>
        <begin position="162"/>
        <end position="171"/>
    </location>
</feature>
<protein>
    <submittedName>
        <fullName evidence="3">YsnF/AvaK domain-containing protein</fullName>
    </submittedName>
</protein>
<comment type="caution">
    <text evidence="3">The sequence shown here is derived from an EMBL/GenBank/DDBJ whole genome shotgun (WGS) entry which is preliminary data.</text>
</comment>
<gene>
    <name evidence="3" type="ORF">J2I46_27090</name>
</gene>
<evidence type="ECO:0000313" key="3">
    <source>
        <dbReference type="EMBL" id="MBO0952278.1"/>
    </source>
</evidence>
<keyword evidence="4" id="KW-1185">Reference proteome</keyword>
<feature type="region of interest" description="Disordered" evidence="1">
    <location>
        <begin position="147"/>
        <end position="172"/>
    </location>
</feature>
<dbReference type="Pfam" id="PF09557">
    <property type="entry name" value="DUF2382"/>
    <property type="match status" value="1"/>
</dbReference>
<feature type="compositionally biased region" description="Polar residues" evidence="1">
    <location>
        <begin position="147"/>
        <end position="160"/>
    </location>
</feature>